<accession>A0ABP1RUE7</accession>
<gene>
    <name evidence="2" type="ORF">ODALV1_LOCUS26278</name>
</gene>
<organism evidence="2 3">
    <name type="scientific">Orchesella dallaii</name>
    <dbReference type="NCBI Taxonomy" id="48710"/>
    <lineage>
        <taxon>Eukaryota</taxon>
        <taxon>Metazoa</taxon>
        <taxon>Ecdysozoa</taxon>
        <taxon>Arthropoda</taxon>
        <taxon>Hexapoda</taxon>
        <taxon>Collembola</taxon>
        <taxon>Entomobryomorpha</taxon>
        <taxon>Entomobryoidea</taxon>
        <taxon>Orchesellidae</taxon>
        <taxon>Orchesellinae</taxon>
        <taxon>Orchesella</taxon>
    </lineage>
</organism>
<name>A0ABP1RUE7_9HEXA</name>
<keyword evidence="3" id="KW-1185">Reference proteome</keyword>
<dbReference type="EMBL" id="CAXLJM020000110">
    <property type="protein sequence ID" value="CAL8136082.1"/>
    <property type="molecule type" value="Genomic_DNA"/>
</dbReference>
<feature type="compositionally biased region" description="Polar residues" evidence="1">
    <location>
        <begin position="145"/>
        <end position="155"/>
    </location>
</feature>
<feature type="region of interest" description="Disordered" evidence="1">
    <location>
        <begin position="33"/>
        <end position="155"/>
    </location>
</feature>
<protein>
    <submittedName>
        <fullName evidence="2">Uncharacterized protein</fullName>
    </submittedName>
</protein>
<evidence type="ECO:0000313" key="2">
    <source>
        <dbReference type="EMBL" id="CAL8136082.1"/>
    </source>
</evidence>
<dbReference type="Proteomes" id="UP001642540">
    <property type="component" value="Unassembled WGS sequence"/>
</dbReference>
<comment type="caution">
    <text evidence="2">The sequence shown here is derived from an EMBL/GenBank/DDBJ whole genome shotgun (WGS) entry which is preliminary data.</text>
</comment>
<sequence>METRNKADKSKLVHLEIRGQKLVAVSNSVSIAHKMEGRNNNRDEVRRTHDFGLRLNPPRSNPGPSSSAPPDTPLTSRQHLSNLTSTVGTSGSSRLPITAPQGPQNSALNLSDLDRLFPANSEGTPNTGNPPNQTQQPGGSICRPQPTSGLGATAT</sequence>
<evidence type="ECO:0000313" key="3">
    <source>
        <dbReference type="Proteomes" id="UP001642540"/>
    </source>
</evidence>
<proteinExistence type="predicted"/>
<feature type="compositionally biased region" description="Polar residues" evidence="1">
    <location>
        <begin position="121"/>
        <end position="138"/>
    </location>
</feature>
<reference evidence="2 3" key="1">
    <citation type="submission" date="2024-08" db="EMBL/GenBank/DDBJ databases">
        <authorList>
            <person name="Cucini C."/>
            <person name="Frati F."/>
        </authorList>
    </citation>
    <scope>NUCLEOTIDE SEQUENCE [LARGE SCALE GENOMIC DNA]</scope>
</reference>
<evidence type="ECO:0000256" key="1">
    <source>
        <dbReference type="SAM" id="MobiDB-lite"/>
    </source>
</evidence>
<feature type="compositionally biased region" description="Polar residues" evidence="1">
    <location>
        <begin position="73"/>
        <end position="109"/>
    </location>
</feature>
<feature type="compositionally biased region" description="Basic and acidic residues" evidence="1">
    <location>
        <begin position="33"/>
        <end position="52"/>
    </location>
</feature>